<dbReference type="EMBL" id="JBAKAR010000004">
    <property type="protein sequence ID" value="MEL0613085.1"/>
    <property type="molecule type" value="Genomic_DNA"/>
</dbReference>
<dbReference type="RefSeq" id="WP_341566905.1">
    <property type="nucleotide sequence ID" value="NZ_JBAKAR010000004.1"/>
</dbReference>
<dbReference type="PANTHER" id="PTHR33376">
    <property type="match status" value="1"/>
</dbReference>
<dbReference type="PANTHER" id="PTHR33376:SF15">
    <property type="entry name" value="BLL6794 PROTEIN"/>
    <property type="match status" value="1"/>
</dbReference>
<keyword evidence="4" id="KW-1185">Reference proteome</keyword>
<evidence type="ECO:0000256" key="2">
    <source>
        <dbReference type="SAM" id="SignalP"/>
    </source>
</evidence>
<keyword evidence="1 2" id="KW-0732">Signal</keyword>
<name>A0ABU9G486_9GAMM</name>
<protein>
    <submittedName>
        <fullName evidence="3">TRAP transporter substrate-binding protein</fullName>
    </submittedName>
</protein>
<dbReference type="Proteomes" id="UP001379949">
    <property type="component" value="Unassembled WGS sequence"/>
</dbReference>
<feature type="signal peptide" evidence="2">
    <location>
        <begin position="1"/>
        <end position="25"/>
    </location>
</feature>
<comment type="caution">
    <text evidence="3">The sequence shown here is derived from an EMBL/GenBank/DDBJ whole genome shotgun (WGS) entry which is preliminary data.</text>
</comment>
<organism evidence="3 4">
    <name type="scientific">Marinomonas arenicola</name>
    <dbReference type="NCBI Taxonomy" id="569601"/>
    <lineage>
        <taxon>Bacteria</taxon>
        <taxon>Pseudomonadati</taxon>
        <taxon>Pseudomonadota</taxon>
        <taxon>Gammaproteobacteria</taxon>
        <taxon>Oceanospirillales</taxon>
        <taxon>Oceanospirillaceae</taxon>
        <taxon>Marinomonas</taxon>
    </lineage>
</organism>
<dbReference type="Pfam" id="PF03480">
    <property type="entry name" value="DctP"/>
    <property type="match status" value="1"/>
</dbReference>
<dbReference type="CDD" id="cd13665">
    <property type="entry name" value="PBP2_TRAP_Dctp3_4"/>
    <property type="match status" value="1"/>
</dbReference>
<evidence type="ECO:0000256" key="1">
    <source>
        <dbReference type="ARBA" id="ARBA00022729"/>
    </source>
</evidence>
<proteinExistence type="predicted"/>
<dbReference type="InterPro" id="IPR038404">
    <property type="entry name" value="TRAP_DctP_sf"/>
</dbReference>
<dbReference type="InterPro" id="IPR018389">
    <property type="entry name" value="DctP_fam"/>
</dbReference>
<evidence type="ECO:0000313" key="3">
    <source>
        <dbReference type="EMBL" id="MEL0613085.1"/>
    </source>
</evidence>
<dbReference type="NCBIfam" id="NF037995">
    <property type="entry name" value="TRAP_S1"/>
    <property type="match status" value="1"/>
</dbReference>
<evidence type="ECO:0000313" key="4">
    <source>
        <dbReference type="Proteomes" id="UP001379949"/>
    </source>
</evidence>
<feature type="chain" id="PRO_5045569950" evidence="2">
    <location>
        <begin position="26"/>
        <end position="341"/>
    </location>
</feature>
<sequence length="341" mass="37117">MTNMKKSILLGACVGLLGLSSFASATTTLHVATWLPPTSAQNAVVWPTWKKWVENATQGRVKVVIENYTGAPKTIFDAVEDGVYDVGFTVNTYLPGRFKLTSVAEIPGEITSAEAGSVALWRTYDKYFKPAKEFQGLELLALFVHGPGQLQTAFPVNSLDDLKGKKMRVGGGLVNELAARLEVTPISAPAPKSYELMQQGVVDGTFLPAEQQMTLRLSEVSTDLTLFPKGLYTTAFSIVMNEDTFADLSKKDREAIMSVSGEKLSKLAGTAWGEADKEGIQAAVKDGVNVVHLSKDDPRVTDLNKVVEGMDQMWIDSVADRKIDAKAALDYFRENMNALSQ</sequence>
<dbReference type="Gene3D" id="3.40.190.170">
    <property type="entry name" value="Bacterial extracellular solute-binding protein, family 7"/>
    <property type="match status" value="1"/>
</dbReference>
<dbReference type="SUPFAM" id="SSF53850">
    <property type="entry name" value="Periplasmic binding protein-like II"/>
    <property type="match status" value="1"/>
</dbReference>
<gene>
    <name evidence="3" type="ORF">V6242_07995</name>
</gene>
<reference evidence="3 4" key="1">
    <citation type="submission" date="2024-02" db="EMBL/GenBank/DDBJ databases">
        <title>Bacteria isolated from the canopy kelp, Nereocystis luetkeana.</title>
        <authorList>
            <person name="Pfister C.A."/>
            <person name="Younker I.T."/>
            <person name="Light S.H."/>
        </authorList>
    </citation>
    <scope>NUCLEOTIDE SEQUENCE [LARGE SCALE GENOMIC DNA]</scope>
    <source>
        <strain evidence="3 4">TI.4.07</strain>
    </source>
</reference>
<accession>A0ABU9G486</accession>